<comment type="similarity">
    <text evidence="5">Belongs to the complex I subunit 1 family.</text>
</comment>
<feature type="transmembrane region" description="Helical" evidence="6">
    <location>
        <begin position="71"/>
        <end position="91"/>
    </location>
</feature>
<keyword evidence="2 5" id="KW-0812">Transmembrane</keyword>
<dbReference type="Proteomes" id="UP001446205">
    <property type="component" value="Unassembled WGS sequence"/>
</dbReference>
<comment type="subcellular location">
    <subcellularLocation>
        <location evidence="5">Cell membrane</location>
        <topology evidence="5">Multi-pass membrane protein</topology>
    </subcellularLocation>
    <subcellularLocation>
        <location evidence="1">Membrane</location>
        <topology evidence="1">Multi-pass membrane protein</topology>
    </subcellularLocation>
</comment>
<evidence type="ECO:0000256" key="4">
    <source>
        <dbReference type="ARBA" id="ARBA00023136"/>
    </source>
</evidence>
<protein>
    <submittedName>
        <fullName evidence="7">Complex I subunit 1 family protein</fullName>
    </submittedName>
</protein>
<evidence type="ECO:0000313" key="8">
    <source>
        <dbReference type="Proteomes" id="UP001446205"/>
    </source>
</evidence>
<reference evidence="7 8" key="1">
    <citation type="submission" date="2024-04" db="EMBL/GenBank/DDBJ databases">
        <authorList>
            <person name="Abashina T."/>
            <person name="Shaikin A."/>
        </authorList>
    </citation>
    <scope>NUCLEOTIDE SEQUENCE [LARGE SCALE GENOMIC DNA]</scope>
    <source>
        <strain evidence="7 8">AAFK</strain>
    </source>
</reference>
<proteinExistence type="inferred from homology"/>
<dbReference type="Pfam" id="PF00146">
    <property type="entry name" value="NADHdh"/>
    <property type="match status" value="1"/>
</dbReference>
<dbReference type="InterPro" id="IPR001694">
    <property type="entry name" value="NADH_UbQ_OxRdtase_su1/FPO"/>
</dbReference>
<evidence type="ECO:0000313" key="7">
    <source>
        <dbReference type="EMBL" id="MEK8089137.1"/>
    </source>
</evidence>
<keyword evidence="8" id="KW-1185">Reference proteome</keyword>
<dbReference type="RefSeq" id="WP_341370202.1">
    <property type="nucleotide sequence ID" value="NZ_JBBPCO010000003.1"/>
</dbReference>
<feature type="transmembrane region" description="Helical" evidence="6">
    <location>
        <begin position="103"/>
        <end position="124"/>
    </location>
</feature>
<evidence type="ECO:0000256" key="5">
    <source>
        <dbReference type="RuleBase" id="RU000471"/>
    </source>
</evidence>
<evidence type="ECO:0000256" key="3">
    <source>
        <dbReference type="ARBA" id="ARBA00022989"/>
    </source>
</evidence>
<accession>A0ABU9D6H9</accession>
<organism evidence="7 8">
    <name type="scientific">Thermithiobacillus plumbiphilus</name>
    <dbReference type="NCBI Taxonomy" id="1729899"/>
    <lineage>
        <taxon>Bacteria</taxon>
        <taxon>Pseudomonadati</taxon>
        <taxon>Pseudomonadota</taxon>
        <taxon>Acidithiobacillia</taxon>
        <taxon>Acidithiobacillales</taxon>
        <taxon>Thermithiobacillaceae</taxon>
        <taxon>Thermithiobacillus</taxon>
    </lineage>
</organism>
<feature type="transmembrane region" description="Helical" evidence="6">
    <location>
        <begin position="136"/>
        <end position="160"/>
    </location>
</feature>
<sequence length="321" mass="34353">MSPVAHASVWWAAPAALLLVLAGIALLAMLDAALRARLAGQGWQSGILAGPLRQAFRSIFKEFRPTEHPDLALWLTAPVLLLSAVMAALVVMPLSPGWIGADLRVGIVFFTAQFTLVAAAVYLAGWGPNSKYPLIAGYRFIGLMLAYEMPWAITIIAVSLPAGSLQVGAIVAAQSHLWNIVLQPLGFLLYLICALGIAFWGPLNVVSSSDLAGGVDVELSGAPLLVWQLGHYGLLLAVSAFAVPLFLGGSAGYWLPGPLWTVLKTLLIATLLLWISHRLPRIALEQFMKWAWILLIPLALLNIFLVGGILLIWPGLRGVAP</sequence>
<keyword evidence="4 6" id="KW-0472">Membrane</keyword>
<keyword evidence="5" id="KW-0520">NAD</keyword>
<comment type="caution">
    <text evidence="7">The sequence shown here is derived from an EMBL/GenBank/DDBJ whole genome shotgun (WGS) entry which is preliminary data.</text>
</comment>
<feature type="transmembrane region" description="Helical" evidence="6">
    <location>
        <begin position="287"/>
        <end position="313"/>
    </location>
</feature>
<name>A0ABU9D6H9_9PROT</name>
<keyword evidence="3 6" id="KW-1133">Transmembrane helix</keyword>
<evidence type="ECO:0000256" key="6">
    <source>
        <dbReference type="SAM" id="Phobius"/>
    </source>
</evidence>
<evidence type="ECO:0000256" key="1">
    <source>
        <dbReference type="ARBA" id="ARBA00004141"/>
    </source>
</evidence>
<feature type="transmembrane region" description="Helical" evidence="6">
    <location>
        <begin position="180"/>
        <end position="203"/>
    </location>
</feature>
<dbReference type="PANTHER" id="PTHR11432">
    <property type="entry name" value="NADH DEHYDROGENASE SUBUNIT 1"/>
    <property type="match status" value="1"/>
</dbReference>
<gene>
    <name evidence="7" type="ORF">WOB96_05100</name>
</gene>
<evidence type="ECO:0000256" key="2">
    <source>
        <dbReference type="ARBA" id="ARBA00022692"/>
    </source>
</evidence>
<feature type="transmembrane region" description="Helical" evidence="6">
    <location>
        <begin position="12"/>
        <end position="34"/>
    </location>
</feature>
<dbReference type="EMBL" id="JBBPCO010000003">
    <property type="protein sequence ID" value="MEK8089137.1"/>
    <property type="molecule type" value="Genomic_DNA"/>
</dbReference>
<feature type="transmembrane region" description="Helical" evidence="6">
    <location>
        <begin position="224"/>
        <end position="247"/>
    </location>
</feature>
<dbReference type="PANTHER" id="PTHR11432:SF3">
    <property type="entry name" value="NADH-UBIQUINONE OXIDOREDUCTASE CHAIN 1"/>
    <property type="match status" value="1"/>
</dbReference>
<feature type="transmembrane region" description="Helical" evidence="6">
    <location>
        <begin position="253"/>
        <end position="275"/>
    </location>
</feature>